<dbReference type="Proteomes" id="UP000054485">
    <property type="component" value="Unassembled WGS sequence"/>
</dbReference>
<dbReference type="HOGENOM" id="CLU_048314_0_1_1"/>
<evidence type="ECO:0000313" key="4">
    <source>
        <dbReference type="Proteomes" id="UP000054485"/>
    </source>
</evidence>
<name>A0A0D0ABF1_9AGAM</name>
<feature type="domain" description="Retrovirus-related Pol polyprotein from transposon TNT 1-94-like beta-barrel" evidence="2">
    <location>
        <begin position="248"/>
        <end position="329"/>
    </location>
</feature>
<dbReference type="EMBL" id="KN836887">
    <property type="protein sequence ID" value="KIK31542.1"/>
    <property type="molecule type" value="Genomic_DNA"/>
</dbReference>
<reference evidence="4" key="2">
    <citation type="submission" date="2015-01" db="EMBL/GenBank/DDBJ databases">
        <title>Evolutionary Origins and Diversification of the Mycorrhizal Mutualists.</title>
        <authorList>
            <consortium name="DOE Joint Genome Institute"/>
            <consortium name="Mycorrhizal Genomics Consortium"/>
            <person name="Kohler A."/>
            <person name="Kuo A."/>
            <person name="Nagy L.G."/>
            <person name="Floudas D."/>
            <person name="Copeland A."/>
            <person name="Barry K.W."/>
            <person name="Cichocki N."/>
            <person name="Veneault-Fourrey C."/>
            <person name="LaButti K."/>
            <person name="Lindquist E.A."/>
            <person name="Lipzen A."/>
            <person name="Lundell T."/>
            <person name="Morin E."/>
            <person name="Murat C."/>
            <person name="Riley R."/>
            <person name="Ohm R."/>
            <person name="Sun H."/>
            <person name="Tunlid A."/>
            <person name="Henrissat B."/>
            <person name="Grigoriev I.V."/>
            <person name="Hibbett D.S."/>
            <person name="Martin F."/>
        </authorList>
    </citation>
    <scope>NUCLEOTIDE SEQUENCE [LARGE SCALE GENOMIC DNA]</scope>
    <source>
        <strain evidence="4">UH-Slu-Lm8-n1</strain>
    </source>
</reference>
<dbReference type="Pfam" id="PF22936">
    <property type="entry name" value="Pol_BBD"/>
    <property type="match status" value="1"/>
</dbReference>
<accession>A0A0D0ABF1</accession>
<dbReference type="AlphaFoldDB" id="A0A0D0ABF1"/>
<feature type="compositionally biased region" description="Low complexity" evidence="1">
    <location>
        <begin position="117"/>
        <end position="130"/>
    </location>
</feature>
<dbReference type="InParanoid" id="A0A0D0ABF1"/>
<evidence type="ECO:0000313" key="3">
    <source>
        <dbReference type="EMBL" id="KIK31542.1"/>
    </source>
</evidence>
<feature type="non-terminal residue" evidence="3">
    <location>
        <position position="1"/>
    </location>
</feature>
<reference evidence="3 4" key="1">
    <citation type="submission" date="2014-04" db="EMBL/GenBank/DDBJ databases">
        <authorList>
            <consortium name="DOE Joint Genome Institute"/>
            <person name="Kuo A."/>
            <person name="Ruytinx J."/>
            <person name="Rineau F."/>
            <person name="Colpaert J."/>
            <person name="Kohler A."/>
            <person name="Nagy L.G."/>
            <person name="Floudas D."/>
            <person name="Copeland A."/>
            <person name="Barry K.W."/>
            <person name="Cichocki N."/>
            <person name="Veneault-Fourrey C."/>
            <person name="LaButti K."/>
            <person name="Lindquist E.A."/>
            <person name="Lipzen A."/>
            <person name="Lundell T."/>
            <person name="Morin E."/>
            <person name="Murat C."/>
            <person name="Sun H."/>
            <person name="Tunlid A."/>
            <person name="Henrissat B."/>
            <person name="Grigoriev I.V."/>
            <person name="Hibbett D.S."/>
            <person name="Martin F."/>
            <person name="Nordberg H.P."/>
            <person name="Cantor M.N."/>
            <person name="Hua S.X."/>
        </authorList>
    </citation>
    <scope>NUCLEOTIDE SEQUENCE [LARGE SCALE GENOMIC DNA]</scope>
    <source>
        <strain evidence="3 4">UH-Slu-Lm8-n1</strain>
    </source>
</reference>
<sequence length="394" mass="43098">QYHLRQRIDALRMKDSADANNYVGQHAVLRERLSDCGAPLRDSDAIYSVLIGLPQTPIWQQFKSMLEQRMHDEVMTSTSNTPSTFTIESCVARITSEAARHVHAQAIHSSRPGSEYANATATTNSSSGTNPITGLRKHRFNPDEVFGTTPGCNKGDHDHPHCYQKGGGMEGQAPWMRNRKDDKAKDKETTNVAAAATAKTPVPPPAAAPVIAAAATDISSLMHDLSFASIAEFQDEVSCNVTLPFETILDSGTTVTLVKDRKFFHTYSTEDPVDVLTANHGVLQTTGRGTCIAWFTINQRRLRIRLTNCLHAPNALLNLLSVSCMNAKGWDINFRANMTCELAYKGSMLGSIPATGKLYAPDFDFIPFSLPTAAPLPEVTAFIDVPLSLDLWHA</sequence>
<gene>
    <name evidence="3" type="ORF">CY34DRAFT_36099</name>
</gene>
<keyword evidence="4" id="KW-1185">Reference proteome</keyword>
<protein>
    <recommendedName>
        <fullName evidence="2">Retrovirus-related Pol polyprotein from transposon TNT 1-94-like beta-barrel domain-containing protein</fullName>
    </recommendedName>
</protein>
<dbReference type="OrthoDB" id="413361at2759"/>
<feature type="non-terminal residue" evidence="3">
    <location>
        <position position="394"/>
    </location>
</feature>
<evidence type="ECO:0000259" key="2">
    <source>
        <dbReference type="Pfam" id="PF22936"/>
    </source>
</evidence>
<organism evidence="3 4">
    <name type="scientific">Suillus luteus UH-Slu-Lm8-n1</name>
    <dbReference type="NCBI Taxonomy" id="930992"/>
    <lineage>
        <taxon>Eukaryota</taxon>
        <taxon>Fungi</taxon>
        <taxon>Dikarya</taxon>
        <taxon>Basidiomycota</taxon>
        <taxon>Agaricomycotina</taxon>
        <taxon>Agaricomycetes</taxon>
        <taxon>Agaricomycetidae</taxon>
        <taxon>Boletales</taxon>
        <taxon>Suillineae</taxon>
        <taxon>Suillaceae</taxon>
        <taxon>Suillus</taxon>
    </lineage>
</organism>
<dbReference type="STRING" id="930992.A0A0D0ABF1"/>
<dbReference type="InterPro" id="IPR054722">
    <property type="entry name" value="PolX-like_BBD"/>
</dbReference>
<feature type="region of interest" description="Disordered" evidence="1">
    <location>
        <begin position="102"/>
        <end position="135"/>
    </location>
</feature>
<proteinExistence type="predicted"/>
<evidence type="ECO:0000256" key="1">
    <source>
        <dbReference type="SAM" id="MobiDB-lite"/>
    </source>
</evidence>